<feature type="transmembrane region" description="Helical" evidence="1">
    <location>
        <begin position="114"/>
        <end position="133"/>
    </location>
</feature>
<organism evidence="2 3">
    <name type="scientific">Amycolatopsis dongchuanensis</name>
    <dbReference type="NCBI Taxonomy" id="1070866"/>
    <lineage>
        <taxon>Bacteria</taxon>
        <taxon>Bacillati</taxon>
        <taxon>Actinomycetota</taxon>
        <taxon>Actinomycetes</taxon>
        <taxon>Pseudonocardiales</taxon>
        <taxon>Pseudonocardiaceae</taxon>
        <taxon>Amycolatopsis</taxon>
    </lineage>
</organism>
<evidence type="ECO:0000313" key="2">
    <source>
        <dbReference type="EMBL" id="GAA5158865.1"/>
    </source>
</evidence>
<name>A0ABP9QB52_9PSEU</name>
<keyword evidence="1" id="KW-0472">Membrane</keyword>
<sequence length="145" mass="14786">MRMDDRPSRGGATGIPAAILALLGGIFHLIGVAGGAVMLAGDDDLGRALLTFLLHVVVAAVLITGGVGLILAKPFGRVCTIAGAVLALLLYVSVLVLGALGVYFLGLADRTLPLGYLALLCLPAVVTLVLASLRPTARWVTSGWS</sequence>
<evidence type="ECO:0000256" key="1">
    <source>
        <dbReference type="SAM" id="Phobius"/>
    </source>
</evidence>
<keyword evidence="1" id="KW-0812">Transmembrane</keyword>
<evidence type="ECO:0000313" key="3">
    <source>
        <dbReference type="Proteomes" id="UP001500192"/>
    </source>
</evidence>
<gene>
    <name evidence="2" type="ORF">GCM10023214_20540</name>
</gene>
<feature type="transmembrane region" description="Helical" evidence="1">
    <location>
        <begin position="12"/>
        <end position="40"/>
    </location>
</feature>
<keyword evidence="3" id="KW-1185">Reference proteome</keyword>
<accession>A0ABP9QB52</accession>
<feature type="transmembrane region" description="Helical" evidence="1">
    <location>
        <begin position="52"/>
        <end position="72"/>
    </location>
</feature>
<comment type="caution">
    <text evidence="2">The sequence shown here is derived from an EMBL/GenBank/DDBJ whole genome shotgun (WGS) entry which is preliminary data.</text>
</comment>
<protein>
    <submittedName>
        <fullName evidence="2">Uncharacterized protein</fullName>
    </submittedName>
</protein>
<feature type="transmembrane region" description="Helical" evidence="1">
    <location>
        <begin position="84"/>
        <end position="108"/>
    </location>
</feature>
<reference evidence="3" key="1">
    <citation type="journal article" date="2019" name="Int. J. Syst. Evol. Microbiol.">
        <title>The Global Catalogue of Microorganisms (GCM) 10K type strain sequencing project: providing services to taxonomists for standard genome sequencing and annotation.</title>
        <authorList>
            <consortium name="The Broad Institute Genomics Platform"/>
            <consortium name="The Broad Institute Genome Sequencing Center for Infectious Disease"/>
            <person name="Wu L."/>
            <person name="Ma J."/>
        </authorList>
    </citation>
    <scope>NUCLEOTIDE SEQUENCE [LARGE SCALE GENOMIC DNA]</scope>
    <source>
        <strain evidence="3">JCM 18054</strain>
    </source>
</reference>
<proteinExistence type="predicted"/>
<dbReference type="Proteomes" id="UP001500192">
    <property type="component" value="Unassembled WGS sequence"/>
</dbReference>
<keyword evidence="1" id="KW-1133">Transmembrane helix</keyword>
<dbReference type="EMBL" id="BAABIB010000048">
    <property type="protein sequence ID" value="GAA5158865.1"/>
    <property type="molecule type" value="Genomic_DNA"/>
</dbReference>